<accession>A0A8T0V7L3</accession>
<evidence type="ECO:0000313" key="3">
    <source>
        <dbReference type="Proteomes" id="UP000823388"/>
    </source>
</evidence>
<keyword evidence="3" id="KW-1185">Reference proteome</keyword>
<dbReference type="EMBL" id="CM029041">
    <property type="protein sequence ID" value="KAG2629506.1"/>
    <property type="molecule type" value="Genomic_DNA"/>
</dbReference>
<gene>
    <name evidence="2" type="ORF">PVAP13_3KG456902</name>
</gene>
<protein>
    <submittedName>
        <fullName evidence="2">Uncharacterized protein</fullName>
    </submittedName>
</protein>
<dbReference type="AlphaFoldDB" id="A0A8T0V7L3"/>
<evidence type="ECO:0000256" key="1">
    <source>
        <dbReference type="SAM" id="Coils"/>
    </source>
</evidence>
<feature type="coiled-coil region" evidence="1">
    <location>
        <begin position="100"/>
        <end position="141"/>
    </location>
</feature>
<organism evidence="2 3">
    <name type="scientific">Panicum virgatum</name>
    <name type="common">Blackwell switchgrass</name>
    <dbReference type="NCBI Taxonomy" id="38727"/>
    <lineage>
        <taxon>Eukaryota</taxon>
        <taxon>Viridiplantae</taxon>
        <taxon>Streptophyta</taxon>
        <taxon>Embryophyta</taxon>
        <taxon>Tracheophyta</taxon>
        <taxon>Spermatophyta</taxon>
        <taxon>Magnoliopsida</taxon>
        <taxon>Liliopsida</taxon>
        <taxon>Poales</taxon>
        <taxon>Poaceae</taxon>
        <taxon>PACMAD clade</taxon>
        <taxon>Panicoideae</taxon>
        <taxon>Panicodae</taxon>
        <taxon>Paniceae</taxon>
        <taxon>Panicinae</taxon>
        <taxon>Panicum</taxon>
        <taxon>Panicum sect. Hiantes</taxon>
    </lineage>
</organism>
<comment type="caution">
    <text evidence="2">The sequence shown here is derived from an EMBL/GenBank/DDBJ whole genome shotgun (WGS) entry which is preliminary data.</text>
</comment>
<dbReference type="Proteomes" id="UP000823388">
    <property type="component" value="Chromosome 3K"/>
</dbReference>
<sequence length="190" mass="21000">MPEPIPAPEVLLALPSAQLVTSTTTVAEVLGSMLHLLPASLRNTLYPAANLNFLLEDSQGPLQAALAGQCSLLNQQKAELDDDSNQNRLRSRLANPQSEKHRIKEEMKKLQVVLESTEEGIQSTMAELDEADQAKQMLKKKMKQGMSNMKCLSRQIIPSDDVSDQQIIAEVDKVRMTALSAVRYFLSKAQ</sequence>
<reference evidence="2" key="1">
    <citation type="submission" date="2020-05" db="EMBL/GenBank/DDBJ databases">
        <title>WGS assembly of Panicum virgatum.</title>
        <authorList>
            <person name="Lovell J.T."/>
            <person name="Jenkins J."/>
            <person name="Shu S."/>
            <person name="Juenger T.E."/>
            <person name="Schmutz J."/>
        </authorList>
    </citation>
    <scope>NUCLEOTIDE SEQUENCE</scope>
    <source>
        <strain evidence="2">AP13</strain>
    </source>
</reference>
<evidence type="ECO:0000313" key="2">
    <source>
        <dbReference type="EMBL" id="KAG2629506.1"/>
    </source>
</evidence>
<keyword evidence="1" id="KW-0175">Coiled coil</keyword>
<proteinExistence type="predicted"/>
<name>A0A8T0V7L3_PANVG</name>